<name>A0A1I2BFG6_9ACTN</name>
<reference evidence="1 2" key="1">
    <citation type="submission" date="2016-10" db="EMBL/GenBank/DDBJ databases">
        <authorList>
            <person name="de Groot N.N."/>
        </authorList>
    </citation>
    <scope>NUCLEOTIDE SEQUENCE [LARGE SCALE GENOMIC DNA]</scope>
    <source>
        <strain evidence="1 2">DSM 43019</strain>
    </source>
</reference>
<evidence type="ECO:0000313" key="1">
    <source>
        <dbReference type="EMBL" id="SFE54911.1"/>
    </source>
</evidence>
<accession>A0A1I2BFG6</accession>
<dbReference type="Proteomes" id="UP000199645">
    <property type="component" value="Unassembled WGS sequence"/>
</dbReference>
<sequence length="121" mass="13231">MDPSERALFITAYGRLVAGVWSEPDQERLLTDDPHRLLAEHDLILPPQVPVVVVRDAQHVDPDIDVQIRAWEDAVAAGGPFLLYVPALDELDEQELSEHELDSVVAGVDPTGACCCPCCCT</sequence>
<proteinExistence type="predicted"/>
<dbReference type="AlphaFoldDB" id="A0A1I2BFG6"/>
<evidence type="ECO:0000313" key="2">
    <source>
        <dbReference type="Proteomes" id="UP000199645"/>
    </source>
</evidence>
<protein>
    <submittedName>
        <fullName evidence="1">Uncharacterized protein</fullName>
    </submittedName>
</protein>
<organism evidence="1 2">
    <name type="scientific">Actinoplanes philippinensis</name>
    <dbReference type="NCBI Taxonomy" id="35752"/>
    <lineage>
        <taxon>Bacteria</taxon>
        <taxon>Bacillati</taxon>
        <taxon>Actinomycetota</taxon>
        <taxon>Actinomycetes</taxon>
        <taxon>Micromonosporales</taxon>
        <taxon>Micromonosporaceae</taxon>
        <taxon>Actinoplanes</taxon>
    </lineage>
</organism>
<dbReference type="EMBL" id="FONV01000002">
    <property type="protein sequence ID" value="SFE54911.1"/>
    <property type="molecule type" value="Genomic_DNA"/>
</dbReference>
<dbReference type="STRING" id="35752.SAMN05421541_102299"/>
<gene>
    <name evidence="1" type="ORF">SAMN05421541_102299</name>
</gene>
<keyword evidence="2" id="KW-1185">Reference proteome</keyword>